<proteinExistence type="inferred from homology"/>
<evidence type="ECO:0000256" key="8">
    <source>
        <dbReference type="ARBA" id="ARBA00023136"/>
    </source>
</evidence>
<dbReference type="InterPro" id="IPR034260">
    <property type="entry name" value="Yme2_RRM"/>
</dbReference>
<evidence type="ECO:0000256" key="1">
    <source>
        <dbReference type="ARBA" id="ARBA00004434"/>
    </source>
</evidence>
<feature type="compositionally biased region" description="Basic and acidic residues" evidence="13">
    <location>
        <begin position="625"/>
        <end position="646"/>
    </location>
</feature>
<evidence type="ECO:0000313" key="16">
    <source>
        <dbReference type="Proteomes" id="UP000028524"/>
    </source>
</evidence>
<dbReference type="EMBL" id="KL660868">
    <property type="protein sequence ID" value="KFA61128.1"/>
    <property type="molecule type" value="Genomic_DNA"/>
</dbReference>
<dbReference type="Proteomes" id="UP000028524">
    <property type="component" value="Unassembled WGS sequence"/>
</dbReference>
<dbReference type="SUPFAM" id="SSF54928">
    <property type="entry name" value="RNA-binding domain, RBD"/>
    <property type="match status" value="1"/>
</dbReference>
<dbReference type="PANTHER" id="PTHR32198:SF2">
    <property type="entry name" value="MITOCHONDRIAL ESCAPE PROTEIN 2"/>
    <property type="match status" value="1"/>
</dbReference>
<dbReference type="Pfam" id="PF10443">
    <property type="entry name" value="RNA12"/>
    <property type="match status" value="1"/>
</dbReference>
<dbReference type="STRING" id="1283841.A0A084QAZ3"/>
<evidence type="ECO:0000256" key="4">
    <source>
        <dbReference type="ARBA" id="ARBA00022692"/>
    </source>
</evidence>
<keyword evidence="5 11" id="KW-0999">Mitochondrion inner membrane</keyword>
<dbReference type="Pfam" id="PF00076">
    <property type="entry name" value="RRM_1"/>
    <property type="match status" value="1"/>
</dbReference>
<dbReference type="FunCoup" id="A0A084QAZ3">
    <property type="interactions" value="120"/>
</dbReference>
<dbReference type="GO" id="GO:0005743">
    <property type="term" value="C:mitochondrial inner membrane"/>
    <property type="evidence" value="ECO:0007669"/>
    <property type="project" value="UniProtKB-SubCell"/>
</dbReference>
<evidence type="ECO:0000256" key="9">
    <source>
        <dbReference type="ARBA" id="ARBA00025276"/>
    </source>
</evidence>
<dbReference type="InParanoid" id="A0A084QAZ3"/>
<evidence type="ECO:0000256" key="12">
    <source>
        <dbReference type="SAM" id="Coils"/>
    </source>
</evidence>
<dbReference type="InterPro" id="IPR039627">
    <property type="entry name" value="Yme2_C"/>
</dbReference>
<keyword evidence="4" id="KW-0812">Transmembrane</keyword>
<evidence type="ECO:0000256" key="5">
    <source>
        <dbReference type="ARBA" id="ARBA00022792"/>
    </source>
</evidence>
<dbReference type="InterPro" id="IPR035979">
    <property type="entry name" value="RBD_domain_sf"/>
</dbReference>
<accession>A0A084QAZ3</accession>
<keyword evidence="11" id="KW-0507">mRNA processing</keyword>
<evidence type="ECO:0000256" key="11">
    <source>
        <dbReference type="RuleBase" id="RU367108"/>
    </source>
</evidence>
<dbReference type="AlphaFoldDB" id="A0A084QAZ3"/>
<comment type="similarity">
    <text evidence="2 11">Belongs to the YME2 family.</text>
</comment>
<protein>
    <recommendedName>
        <fullName evidence="3 11">Mitochondrial escape protein 2</fullName>
    </recommendedName>
</protein>
<dbReference type="PANTHER" id="PTHR32198">
    <property type="entry name" value="MITOCHONDRIAL ESCAPE PROTEIN 2"/>
    <property type="match status" value="1"/>
</dbReference>
<dbReference type="GO" id="GO:0006397">
    <property type="term" value="P:mRNA processing"/>
    <property type="evidence" value="ECO:0007669"/>
    <property type="project" value="UniProtKB-UniRule"/>
</dbReference>
<keyword evidence="6" id="KW-1133">Transmembrane helix</keyword>
<dbReference type="InterPro" id="IPR000504">
    <property type="entry name" value="RRM_dom"/>
</dbReference>
<comment type="function">
    <text evidence="9 11">Plays a role in maintaining the mitochondrial genome and in controlling the mtDNA escape. Involved in the regulation of mtDNA nucleotide structure and number. May have a dispensable role in early maturation of pre-rRNA.</text>
</comment>
<gene>
    <name evidence="15" type="ORF">S40285_02212</name>
</gene>
<evidence type="ECO:0000313" key="15">
    <source>
        <dbReference type="EMBL" id="KFA61128.1"/>
    </source>
</evidence>
<evidence type="ECO:0000256" key="6">
    <source>
        <dbReference type="ARBA" id="ARBA00022989"/>
    </source>
</evidence>
<evidence type="ECO:0000259" key="14">
    <source>
        <dbReference type="PROSITE" id="PS50102"/>
    </source>
</evidence>
<evidence type="ECO:0000256" key="13">
    <source>
        <dbReference type="SAM" id="MobiDB-lite"/>
    </source>
</evidence>
<feature type="domain" description="RRM" evidence="14">
    <location>
        <begin position="214"/>
        <end position="306"/>
    </location>
</feature>
<name>A0A084QAZ3_STAC4</name>
<dbReference type="CDD" id="cd12433">
    <property type="entry name" value="RRM_Yme2p_like"/>
    <property type="match status" value="1"/>
</dbReference>
<organism evidence="15 16">
    <name type="scientific">Stachybotrys chlorohalonatus (strain IBT 40285)</name>
    <dbReference type="NCBI Taxonomy" id="1283841"/>
    <lineage>
        <taxon>Eukaryota</taxon>
        <taxon>Fungi</taxon>
        <taxon>Dikarya</taxon>
        <taxon>Ascomycota</taxon>
        <taxon>Pezizomycotina</taxon>
        <taxon>Sordariomycetes</taxon>
        <taxon>Hypocreomycetidae</taxon>
        <taxon>Hypocreales</taxon>
        <taxon>Stachybotryaceae</taxon>
        <taxon>Stachybotrys</taxon>
    </lineage>
</organism>
<dbReference type="PROSITE" id="PS50102">
    <property type="entry name" value="RRM"/>
    <property type="match status" value="1"/>
</dbReference>
<evidence type="ECO:0000256" key="10">
    <source>
        <dbReference type="PROSITE-ProRule" id="PRU00176"/>
    </source>
</evidence>
<sequence length="875" mass="98292">MISSRRLAALAVRPGLNPCIASRPCLSGLSQHRNTRHELIRHPSNRAWESTLAVKEDPKSNANVNANAQLEDKDSGHIAVKPNETVLFFDNIFPLGLSSLFWRPFKTDRDVADLLKRFDNSTLGIMDPIRLVKNAIPQDMPIKVTEIVPRLKDGGAYVKVRHEAQMDSGQVEETLAQKLRQKPVKPWFNPFKRIKARLVRGTPWLEDLYRYPSSLLKVEFVPPHPGSSPVELPEETLYGLFRRYGKIADIVPQPFDSKVTPRYANITFPSTRDAIMARNCMHGFIVTEDLGGGKDGTKFRMSYEKRVKSNSIWNWLSSHPRIVIPVVAALIAGISVVIFDPIREFFVKLHIQHSLRFTDSRIYQWFKAQTGNFSFGIKKGEQEGLKTVWKHRSDLIDQLRNWLDGSSDTFIVVTGPKGSGKAEMVMDQGLAGRKNVLKIDCKPIVEARGETGTIRRLATAVGYRPVFSWANSLSSMVDLAVQSTTGVKANFSETLESQLNKILHVTGAALKDVALSDRSRKDKDAALSEDAYLEAHPEQRPVVVIDNFMHKGEEKTIIYDKIAEWAASVVQNNAAHVIFLTRDTSFSKSLSKALPDRVFRTLSLGDLEPDIAKNYVLGRIDDHERADDKKHEKHEKHEDKDEEKKVTRPKRSLKGLDDCISTLGGRLTDLEFFARRLKTGSDPKETLEEIIDESATDIVKMFLLGKTGDTDRKWSTQQAWVLVKALAENPTLRYHQVLLQPTFSSSTSPSAKDGEAALEGLSGAELISIDFHRGRPQAIKAGKPLHQAAFMMLAKDQVLRAKMDLSVLSEVAKVEAKSLEAVEKELVLLGELPRQTGETSGRISYLLKKLDDSQQKIVELEKEMGLLKKTLKQEY</sequence>
<dbReference type="InterPro" id="IPR018850">
    <property type="entry name" value="Mt_escape_2_C"/>
</dbReference>
<keyword evidence="8" id="KW-0472">Membrane</keyword>
<evidence type="ECO:0000256" key="3">
    <source>
        <dbReference type="ARBA" id="ARBA00020222"/>
    </source>
</evidence>
<feature type="region of interest" description="Disordered" evidence="13">
    <location>
        <begin position="625"/>
        <end position="649"/>
    </location>
</feature>
<keyword evidence="7 11" id="KW-0496">Mitochondrion</keyword>
<comment type="subcellular location">
    <subcellularLocation>
        <location evidence="1 11">Mitochondrion inner membrane</location>
        <topology evidence="1 11">Single-pass membrane protein</topology>
    </subcellularLocation>
</comment>
<dbReference type="OMA" id="FQFFRPY"/>
<keyword evidence="10 11" id="KW-0694">RNA-binding</keyword>
<keyword evidence="12" id="KW-0175">Coiled coil</keyword>
<dbReference type="HOGENOM" id="CLU_007861_1_0_1"/>
<keyword evidence="16" id="KW-1185">Reference proteome</keyword>
<evidence type="ECO:0000256" key="2">
    <source>
        <dbReference type="ARBA" id="ARBA00010320"/>
    </source>
</evidence>
<feature type="coiled-coil region" evidence="12">
    <location>
        <begin position="843"/>
        <end position="870"/>
    </location>
</feature>
<evidence type="ECO:0000256" key="7">
    <source>
        <dbReference type="ARBA" id="ARBA00023128"/>
    </source>
</evidence>
<dbReference type="OrthoDB" id="10267654at2759"/>
<reference evidence="15 16" key="1">
    <citation type="journal article" date="2014" name="BMC Genomics">
        <title>Comparative genome sequencing reveals chemotype-specific gene clusters in the toxigenic black mold Stachybotrys.</title>
        <authorList>
            <person name="Semeiks J."/>
            <person name="Borek D."/>
            <person name="Otwinowski Z."/>
            <person name="Grishin N.V."/>
        </authorList>
    </citation>
    <scope>NUCLEOTIDE SEQUENCE [LARGE SCALE GENOMIC DNA]</scope>
    <source>
        <strain evidence="15 16">IBT 40285</strain>
    </source>
</reference>
<dbReference type="GO" id="GO:0003723">
    <property type="term" value="F:RNA binding"/>
    <property type="evidence" value="ECO:0007669"/>
    <property type="project" value="UniProtKB-UniRule"/>
</dbReference>